<feature type="non-terminal residue" evidence="2">
    <location>
        <position position="1"/>
    </location>
</feature>
<organism evidence="2 3">
    <name type="scientific">Nicotiana attenuata</name>
    <name type="common">Coyote tobacco</name>
    <dbReference type="NCBI Taxonomy" id="49451"/>
    <lineage>
        <taxon>Eukaryota</taxon>
        <taxon>Viridiplantae</taxon>
        <taxon>Streptophyta</taxon>
        <taxon>Embryophyta</taxon>
        <taxon>Tracheophyta</taxon>
        <taxon>Spermatophyta</taxon>
        <taxon>Magnoliopsida</taxon>
        <taxon>eudicotyledons</taxon>
        <taxon>Gunneridae</taxon>
        <taxon>Pentapetalae</taxon>
        <taxon>asterids</taxon>
        <taxon>lamiids</taxon>
        <taxon>Solanales</taxon>
        <taxon>Solanaceae</taxon>
        <taxon>Nicotianoideae</taxon>
        <taxon>Nicotianeae</taxon>
        <taxon>Nicotiana</taxon>
    </lineage>
</organism>
<comment type="caution">
    <text evidence="2">The sequence shown here is derived from an EMBL/GenBank/DDBJ whole genome shotgun (WGS) entry which is preliminary data.</text>
</comment>
<dbReference type="AlphaFoldDB" id="A0A1J6IS62"/>
<dbReference type="PANTHER" id="PTHR34222">
    <property type="entry name" value="GAG_PRE-INTEGRS DOMAIN-CONTAINING PROTEIN"/>
    <property type="match status" value="1"/>
</dbReference>
<accession>A0A1J6IS62</accession>
<dbReference type="Gramene" id="OIT01667">
    <property type="protein sequence ID" value="OIT01667"/>
    <property type="gene ID" value="A4A49_56829"/>
</dbReference>
<name>A0A1J6IS62_NICAT</name>
<proteinExistence type="predicted"/>
<gene>
    <name evidence="2" type="ORF">A4A49_56829</name>
</gene>
<dbReference type="Pfam" id="PF22936">
    <property type="entry name" value="Pol_BBD"/>
    <property type="match status" value="1"/>
</dbReference>
<evidence type="ECO:0000313" key="3">
    <source>
        <dbReference type="Proteomes" id="UP000187609"/>
    </source>
</evidence>
<feature type="domain" description="Retrovirus-related Pol polyprotein from transposon TNT 1-94-like beta-barrel" evidence="1">
    <location>
        <begin position="124"/>
        <end position="194"/>
    </location>
</feature>
<sequence>FCDYYKKPGHIKERCYKLHGYPQDSRFNKGKRIAVNVHGGQEESVIEGGNGNNGSAQEQDRTMQNLTKEQYNQLVSILENFHAGNARNEMKVGAVNFAGISACSTHFDSGSSSHECSMSVADSWILDFGASNHMTYNRSMLINVKTLVYPFLVTLPNGYKVKVTLMGDVVMSPKFTLKTVLFVPSFKFNLISVHYL</sequence>
<dbReference type="EMBL" id="MJEQ01037188">
    <property type="protein sequence ID" value="OIT01667.1"/>
    <property type="molecule type" value="Genomic_DNA"/>
</dbReference>
<feature type="non-terminal residue" evidence="2">
    <location>
        <position position="196"/>
    </location>
</feature>
<evidence type="ECO:0000259" key="1">
    <source>
        <dbReference type="Pfam" id="PF22936"/>
    </source>
</evidence>
<dbReference type="InterPro" id="IPR054722">
    <property type="entry name" value="PolX-like_BBD"/>
</dbReference>
<evidence type="ECO:0000313" key="2">
    <source>
        <dbReference type="EMBL" id="OIT01667.1"/>
    </source>
</evidence>
<protein>
    <recommendedName>
        <fullName evidence="1">Retrovirus-related Pol polyprotein from transposon TNT 1-94-like beta-barrel domain-containing protein</fullName>
    </recommendedName>
</protein>
<reference evidence="2" key="1">
    <citation type="submission" date="2016-11" db="EMBL/GenBank/DDBJ databases">
        <title>The genome of Nicotiana attenuata.</title>
        <authorList>
            <person name="Xu S."/>
            <person name="Brockmoeller T."/>
            <person name="Gaquerel E."/>
            <person name="Navarro A."/>
            <person name="Kuhl H."/>
            <person name="Gase K."/>
            <person name="Ling Z."/>
            <person name="Zhou W."/>
            <person name="Kreitzer C."/>
            <person name="Stanke M."/>
            <person name="Tang H."/>
            <person name="Lyons E."/>
            <person name="Pandey P."/>
            <person name="Pandey S.P."/>
            <person name="Timmermann B."/>
            <person name="Baldwin I.T."/>
        </authorList>
    </citation>
    <scope>NUCLEOTIDE SEQUENCE [LARGE SCALE GENOMIC DNA]</scope>
    <source>
        <strain evidence="2">UT</strain>
    </source>
</reference>
<dbReference type="PANTHER" id="PTHR34222:SF89">
    <property type="match status" value="1"/>
</dbReference>
<dbReference type="Proteomes" id="UP000187609">
    <property type="component" value="Unassembled WGS sequence"/>
</dbReference>
<keyword evidence="3" id="KW-1185">Reference proteome</keyword>